<evidence type="ECO:0000256" key="7">
    <source>
        <dbReference type="PROSITE-ProRule" id="PRU00169"/>
    </source>
</evidence>
<evidence type="ECO:0000256" key="5">
    <source>
        <dbReference type="ARBA" id="ARBA00022777"/>
    </source>
</evidence>
<dbReference type="PANTHER" id="PTHR43047:SF72">
    <property type="entry name" value="OSMOSENSING HISTIDINE PROTEIN KINASE SLN1"/>
    <property type="match status" value="1"/>
</dbReference>
<evidence type="ECO:0000256" key="8">
    <source>
        <dbReference type="SAM" id="Coils"/>
    </source>
</evidence>
<dbReference type="PRINTS" id="PR00344">
    <property type="entry name" value="BCTRLSENSOR"/>
</dbReference>
<dbReference type="Pfam" id="PF00072">
    <property type="entry name" value="Response_reg"/>
    <property type="match status" value="1"/>
</dbReference>
<evidence type="ECO:0000259" key="10">
    <source>
        <dbReference type="PROSITE" id="PS50110"/>
    </source>
</evidence>
<evidence type="ECO:0000259" key="9">
    <source>
        <dbReference type="PROSITE" id="PS50109"/>
    </source>
</evidence>
<dbReference type="Gene3D" id="3.30.565.10">
    <property type="entry name" value="Histidine kinase-like ATPase, C-terminal domain"/>
    <property type="match status" value="1"/>
</dbReference>
<feature type="domain" description="PAC" evidence="12">
    <location>
        <begin position="501"/>
        <end position="552"/>
    </location>
</feature>
<dbReference type="SMART" id="SM00388">
    <property type="entry name" value="HisKA"/>
    <property type="match status" value="1"/>
</dbReference>
<dbReference type="InterPro" id="IPR000700">
    <property type="entry name" value="PAS-assoc_C"/>
</dbReference>
<dbReference type="InterPro" id="IPR011006">
    <property type="entry name" value="CheY-like_superfamily"/>
</dbReference>
<proteinExistence type="predicted"/>
<keyword evidence="14" id="KW-1185">Reference proteome</keyword>
<evidence type="ECO:0000256" key="4">
    <source>
        <dbReference type="ARBA" id="ARBA00022679"/>
    </source>
</evidence>
<dbReference type="Gene3D" id="3.40.50.2300">
    <property type="match status" value="1"/>
</dbReference>
<dbReference type="Pfam" id="PF02518">
    <property type="entry name" value="HATPase_c"/>
    <property type="match status" value="1"/>
</dbReference>
<feature type="domain" description="PAS" evidence="11">
    <location>
        <begin position="553"/>
        <end position="614"/>
    </location>
</feature>
<keyword evidence="4" id="KW-0808">Transferase</keyword>
<dbReference type="CDD" id="cd00082">
    <property type="entry name" value="HisKA"/>
    <property type="match status" value="1"/>
</dbReference>
<evidence type="ECO:0000259" key="11">
    <source>
        <dbReference type="PROSITE" id="PS50112"/>
    </source>
</evidence>
<dbReference type="Pfam" id="PF01590">
    <property type="entry name" value="GAF"/>
    <property type="match status" value="1"/>
</dbReference>
<dbReference type="Gene3D" id="1.10.287.130">
    <property type="match status" value="1"/>
</dbReference>
<dbReference type="InterPro" id="IPR003018">
    <property type="entry name" value="GAF"/>
</dbReference>
<dbReference type="CDD" id="cd16922">
    <property type="entry name" value="HATPase_EvgS-ArcB-TorS-like"/>
    <property type="match status" value="1"/>
</dbReference>
<reference evidence="13 14" key="1">
    <citation type="journal article" date="2020" name="ISME J.">
        <title>Comparative genomics reveals insights into cyanobacterial evolution and habitat adaptation.</title>
        <authorList>
            <person name="Chen M.Y."/>
            <person name="Teng W.K."/>
            <person name="Zhao L."/>
            <person name="Hu C.X."/>
            <person name="Zhou Y.K."/>
            <person name="Han B.P."/>
            <person name="Song L.R."/>
            <person name="Shu W.S."/>
        </authorList>
    </citation>
    <scope>NUCLEOTIDE SEQUENCE [LARGE SCALE GENOMIC DNA]</scope>
    <source>
        <strain evidence="13 14">FACHB-288</strain>
    </source>
</reference>
<feature type="domain" description="PAC" evidence="12">
    <location>
        <begin position="759"/>
        <end position="807"/>
    </location>
</feature>
<keyword evidence="6" id="KW-0902">Two-component regulatory system</keyword>
<dbReference type="Gene3D" id="3.30.450.20">
    <property type="entry name" value="PAS domain"/>
    <property type="match status" value="6"/>
</dbReference>
<keyword evidence="8" id="KW-0175">Coiled coil</keyword>
<dbReference type="PROSITE" id="PS50113">
    <property type="entry name" value="PAC"/>
    <property type="match status" value="4"/>
</dbReference>
<dbReference type="InterPro" id="IPR003594">
    <property type="entry name" value="HATPase_dom"/>
</dbReference>
<dbReference type="InterPro" id="IPR036890">
    <property type="entry name" value="HATPase_C_sf"/>
</dbReference>
<dbReference type="Pfam" id="PF00512">
    <property type="entry name" value="HisKA"/>
    <property type="match status" value="1"/>
</dbReference>
<dbReference type="SUPFAM" id="SSF55781">
    <property type="entry name" value="GAF domain-like"/>
    <property type="match status" value="1"/>
</dbReference>
<dbReference type="Proteomes" id="UP000658514">
    <property type="component" value="Unassembled WGS sequence"/>
</dbReference>
<dbReference type="InterPro" id="IPR001789">
    <property type="entry name" value="Sig_transdc_resp-reg_receiver"/>
</dbReference>
<keyword evidence="5" id="KW-0418">Kinase</keyword>
<dbReference type="InterPro" id="IPR005467">
    <property type="entry name" value="His_kinase_dom"/>
</dbReference>
<evidence type="ECO:0000313" key="14">
    <source>
        <dbReference type="Proteomes" id="UP000658514"/>
    </source>
</evidence>
<feature type="domain" description="PAC" evidence="12">
    <location>
        <begin position="632"/>
        <end position="684"/>
    </location>
</feature>
<feature type="domain" description="PAC" evidence="12">
    <location>
        <begin position="374"/>
        <end position="426"/>
    </location>
</feature>
<dbReference type="InterPro" id="IPR013655">
    <property type="entry name" value="PAS_fold_3"/>
</dbReference>
<dbReference type="InterPro" id="IPR029016">
    <property type="entry name" value="GAF-like_dom_sf"/>
</dbReference>
<dbReference type="SUPFAM" id="SSF55874">
    <property type="entry name" value="ATPase domain of HSP90 chaperone/DNA topoisomerase II/histidine kinase"/>
    <property type="match status" value="1"/>
</dbReference>
<evidence type="ECO:0000256" key="6">
    <source>
        <dbReference type="ARBA" id="ARBA00023012"/>
    </source>
</evidence>
<feature type="coiled-coil region" evidence="8">
    <location>
        <begin position="792"/>
        <end position="821"/>
    </location>
</feature>
<sequence>MTGETIEEIHQLQAILSKMQLTLGAIADAVVWVGADQAVQWCNAAFAHLLNGQDRDIIGWRFDELIVLQQSQQPIALEAYPHILLHQGKYETTNYEVKLKAQSFIWQISGICTTAKGDATAIIIIRDITQSHLTASALESSAAKLSLMVETANDSLSCKQAQAELESSLSLLQATFESIHDGILAVDRQGNIVSYNSVFLEMWSIPPEILAEPEQSKRIAYLAHQLKNPTEFLEQVKQLYATPEANSYDLLEFKDGRIFERYSCPQKLGDNILGRVWTFRDITAEKLAQEALKASEARLNAILSSALAAIYRIRVYTNNNWHFEYCSVGSIQLWGYSPEELIADKNLLLSRIAPEDLEVEITAGFNAIFAELPYESEYRYLHPDGCWRWISCSSTSVRDTQTNSWVVTVIATDISNQKRTAAALRESEAKFRNIVENANEIICLVNSDRIISYASPNVLNITGYYPAEIEGKPYAAFIHPEDLPKCVAAMQQVMATGERFSDLEHRSLYKDGSWQWQTANLALMQDAQGNLQIISTVHDINEQKLAQAALQASEARLNTILNSTFASIERYRIFTDSEWVIEYCSPGCEKIRGFTIEEMMANQYLAVSRIFPEDWENSKEECFGAIFAGRPHQGEYRYNHPDGTVHWIYSSHTSVRDEATNSWIVTIISTDITSRKQAEEALRRSEQKYRNIFENSLVGIGRSRLEDGLFLEINQPCAEIIGYSNIADLVGKRYAPEFQVNPNARAALFAEIEQHGEVRNYEIQLRRQDGELRWGLMSARPNLEESCLEFMIVDISDRKQAEQARKRRAQAQSLLSSISRQFLDRDLDTAINFTLQAIAQFIGSERCCIYAYAENQAQCYLLYEWYQPGIEPMANQASHLSISEFPEYHQHLLQGKVIQSTFAPENLNPIERAIVTATSVKSAVAVPMIHCDKVMGILLANVVHSSKTWSQEDVNLLKLVGEIIAMGRARQQAEQALLCAKEAAEAANRAKSTFLANMSHELRTPLNAILGFAQLMERDTSLNDKQRQSLATINRSGEHLLNLINDVLDMSKIEAGRIVLHSEPFDMHQLLQTIQDMFQIRARAKQLSLRFEIADNIPRYIKADEGKLRQVLINLLGNAVKFTQKGTVSLRTTADMRRLDNQQQQSCILYFEIEDTGKGIAPEDMDKLFQPFVQSSSNQAIEGTGLGLAISRQFIRLMGGDMNCSSNLGQGSTFRFHLLVTLAEAGQQPPQFTTGKVIGLVAAQPTYRILVVDDAPNNQEIIVQLLSQVGFQVSCANNGQEAIALWQTWQPHVIFMDMRMPVMDGYTATKEIRNQAQAQENQTIIIALTASAFEEEKSTILAAGCNDLIRKPFREQLIFDKLAEHLGVNYLYAENSNSPDPDAAQNYPTPAASTLRTSLNMMPDTWIAQLYQAANEVDGDRIFQLIEQIPESQAILARELTNLNRRFCFDEIIEIMGIGHGANNPQL</sequence>
<dbReference type="CDD" id="cd17546">
    <property type="entry name" value="REC_hyHK_CKI1_RcsC-like"/>
    <property type="match status" value="1"/>
</dbReference>
<dbReference type="PROSITE" id="PS50109">
    <property type="entry name" value="HIS_KIN"/>
    <property type="match status" value="1"/>
</dbReference>
<dbReference type="SMART" id="SM00091">
    <property type="entry name" value="PAS"/>
    <property type="match status" value="6"/>
</dbReference>
<dbReference type="PANTHER" id="PTHR43047">
    <property type="entry name" value="TWO-COMPONENT HISTIDINE PROTEIN KINASE"/>
    <property type="match status" value="1"/>
</dbReference>
<comment type="catalytic activity">
    <reaction evidence="1">
        <text>ATP + protein L-histidine = ADP + protein N-phospho-L-histidine.</text>
        <dbReference type="EC" id="2.7.13.3"/>
    </reaction>
</comment>
<evidence type="ECO:0000256" key="2">
    <source>
        <dbReference type="ARBA" id="ARBA00012438"/>
    </source>
</evidence>
<dbReference type="SMART" id="SM00086">
    <property type="entry name" value="PAC"/>
    <property type="match status" value="4"/>
</dbReference>
<dbReference type="SUPFAM" id="SSF55785">
    <property type="entry name" value="PYP-like sensor domain (PAS domain)"/>
    <property type="match status" value="6"/>
</dbReference>
<gene>
    <name evidence="13" type="ORF">H6G24_08980</name>
</gene>
<name>A0ABR8A6J9_9CYAN</name>
<comment type="caution">
    <text evidence="13">The sequence shown here is derived from an EMBL/GenBank/DDBJ whole genome shotgun (WGS) entry which is preliminary data.</text>
</comment>
<dbReference type="EMBL" id="JACJQH010000011">
    <property type="protein sequence ID" value="MBD2195620.1"/>
    <property type="molecule type" value="Genomic_DNA"/>
</dbReference>
<feature type="domain" description="PAS" evidence="11">
    <location>
        <begin position="427"/>
        <end position="497"/>
    </location>
</feature>
<dbReference type="Pfam" id="PF13426">
    <property type="entry name" value="PAS_9"/>
    <property type="match status" value="2"/>
</dbReference>
<dbReference type="SMART" id="SM00448">
    <property type="entry name" value="REC"/>
    <property type="match status" value="1"/>
</dbReference>
<feature type="domain" description="Response regulatory" evidence="10">
    <location>
        <begin position="1248"/>
        <end position="1366"/>
    </location>
</feature>
<dbReference type="InterPro" id="IPR001610">
    <property type="entry name" value="PAC"/>
</dbReference>
<dbReference type="InterPro" id="IPR036097">
    <property type="entry name" value="HisK_dim/P_sf"/>
</dbReference>
<feature type="modified residue" description="4-aspartylphosphate" evidence="7">
    <location>
        <position position="1297"/>
    </location>
</feature>
<organism evidence="13 14">
    <name type="scientific">Calothrix parietina FACHB-288</name>
    <dbReference type="NCBI Taxonomy" id="2692896"/>
    <lineage>
        <taxon>Bacteria</taxon>
        <taxon>Bacillati</taxon>
        <taxon>Cyanobacteriota</taxon>
        <taxon>Cyanophyceae</taxon>
        <taxon>Nostocales</taxon>
        <taxon>Calotrichaceae</taxon>
        <taxon>Calothrix</taxon>
    </lineage>
</organism>
<dbReference type="PROSITE" id="PS50110">
    <property type="entry name" value="RESPONSE_REGULATORY"/>
    <property type="match status" value="1"/>
</dbReference>
<feature type="domain" description="Histidine kinase" evidence="9">
    <location>
        <begin position="997"/>
        <end position="1222"/>
    </location>
</feature>
<dbReference type="InterPro" id="IPR003661">
    <property type="entry name" value="HisK_dim/P_dom"/>
</dbReference>
<dbReference type="CDD" id="cd00130">
    <property type="entry name" value="PAS"/>
    <property type="match status" value="4"/>
</dbReference>
<evidence type="ECO:0000256" key="3">
    <source>
        <dbReference type="ARBA" id="ARBA00022553"/>
    </source>
</evidence>
<protein>
    <recommendedName>
        <fullName evidence="2">histidine kinase</fullName>
        <ecNumber evidence="2">2.7.13.3</ecNumber>
    </recommendedName>
</protein>
<evidence type="ECO:0000256" key="1">
    <source>
        <dbReference type="ARBA" id="ARBA00000085"/>
    </source>
</evidence>
<dbReference type="Gene3D" id="3.30.450.40">
    <property type="match status" value="1"/>
</dbReference>
<dbReference type="SUPFAM" id="SSF52172">
    <property type="entry name" value="CheY-like"/>
    <property type="match status" value="1"/>
</dbReference>
<dbReference type="InterPro" id="IPR035965">
    <property type="entry name" value="PAS-like_dom_sf"/>
</dbReference>
<dbReference type="Pfam" id="PF08447">
    <property type="entry name" value="PAS_3"/>
    <property type="match status" value="3"/>
</dbReference>
<dbReference type="EC" id="2.7.13.3" evidence="2"/>
<dbReference type="RefSeq" id="WP_190539639.1">
    <property type="nucleotide sequence ID" value="NZ_CAWPNO010000013.1"/>
</dbReference>
<dbReference type="NCBIfam" id="TIGR00229">
    <property type="entry name" value="sensory_box"/>
    <property type="match status" value="4"/>
</dbReference>
<dbReference type="SMART" id="SM00065">
    <property type="entry name" value="GAF"/>
    <property type="match status" value="1"/>
</dbReference>
<evidence type="ECO:0000259" key="12">
    <source>
        <dbReference type="PROSITE" id="PS50113"/>
    </source>
</evidence>
<dbReference type="Pfam" id="PF13188">
    <property type="entry name" value="PAS_8"/>
    <property type="match status" value="1"/>
</dbReference>
<dbReference type="PROSITE" id="PS50112">
    <property type="entry name" value="PAS"/>
    <property type="match status" value="3"/>
</dbReference>
<evidence type="ECO:0000313" key="13">
    <source>
        <dbReference type="EMBL" id="MBD2195620.1"/>
    </source>
</evidence>
<dbReference type="InterPro" id="IPR000014">
    <property type="entry name" value="PAS"/>
</dbReference>
<keyword evidence="3 7" id="KW-0597">Phosphoprotein</keyword>
<dbReference type="SMART" id="SM00387">
    <property type="entry name" value="HATPase_c"/>
    <property type="match status" value="1"/>
</dbReference>
<feature type="domain" description="PAS" evidence="11">
    <location>
        <begin position="295"/>
        <end position="358"/>
    </location>
</feature>
<dbReference type="InterPro" id="IPR004358">
    <property type="entry name" value="Sig_transdc_His_kin-like_C"/>
</dbReference>
<accession>A0ABR8A6J9</accession>
<dbReference type="SUPFAM" id="SSF47384">
    <property type="entry name" value="Homodimeric domain of signal transducing histidine kinase"/>
    <property type="match status" value="1"/>
</dbReference>